<evidence type="ECO:0000313" key="1">
    <source>
        <dbReference type="EMBL" id="CAL1260875.1"/>
    </source>
</evidence>
<dbReference type="AlphaFoldDB" id="A0AAV1YPP6"/>
<protein>
    <submittedName>
        <fullName evidence="1">Uncharacterized protein</fullName>
    </submittedName>
</protein>
<sequence>MVAASPPPTIRQWQQTWIRGHEGKTGEKQCRPCLFRRGFKRELHHCP</sequence>
<gene>
    <name evidence="1" type="ORF">LARSCL_LOCUS86</name>
</gene>
<feature type="non-terminal residue" evidence="1">
    <location>
        <position position="47"/>
    </location>
</feature>
<organism evidence="1 2">
    <name type="scientific">Larinioides sclopetarius</name>
    <dbReference type="NCBI Taxonomy" id="280406"/>
    <lineage>
        <taxon>Eukaryota</taxon>
        <taxon>Metazoa</taxon>
        <taxon>Ecdysozoa</taxon>
        <taxon>Arthropoda</taxon>
        <taxon>Chelicerata</taxon>
        <taxon>Arachnida</taxon>
        <taxon>Araneae</taxon>
        <taxon>Araneomorphae</taxon>
        <taxon>Entelegynae</taxon>
        <taxon>Araneoidea</taxon>
        <taxon>Araneidae</taxon>
        <taxon>Larinioides</taxon>
    </lineage>
</organism>
<evidence type="ECO:0000313" key="2">
    <source>
        <dbReference type="Proteomes" id="UP001497382"/>
    </source>
</evidence>
<name>A0AAV1YPP6_9ARAC</name>
<dbReference type="Proteomes" id="UP001497382">
    <property type="component" value="Unassembled WGS sequence"/>
</dbReference>
<reference evidence="1 2" key="1">
    <citation type="submission" date="2024-04" db="EMBL/GenBank/DDBJ databases">
        <authorList>
            <person name="Rising A."/>
            <person name="Reimegard J."/>
            <person name="Sonavane S."/>
            <person name="Akerstrom W."/>
            <person name="Nylinder S."/>
            <person name="Hedman E."/>
            <person name="Kallberg Y."/>
        </authorList>
    </citation>
    <scope>NUCLEOTIDE SEQUENCE [LARGE SCALE GENOMIC DNA]</scope>
</reference>
<accession>A0AAV1YPP6</accession>
<proteinExistence type="predicted"/>
<dbReference type="EMBL" id="CAXIEN010000001">
    <property type="protein sequence ID" value="CAL1260875.1"/>
    <property type="molecule type" value="Genomic_DNA"/>
</dbReference>
<keyword evidence="2" id="KW-1185">Reference proteome</keyword>
<comment type="caution">
    <text evidence="1">The sequence shown here is derived from an EMBL/GenBank/DDBJ whole genome shotgun (WGS) entry which is preliminary data.</text>
</comment>